<feature type="transmembrane region" description="Helical" evidence="2">
    <location>
        <begin position="38"/>
        <end position="60"/>
    </location>
</feature>
<dbReference type="STRING" id="1227498.C492_10520"/>
<feature type="transmembrane region" description="Helical" evidence="2">
    <location>
        <begin position="295"/>
        <end position="316"/>
    </location>
</feature>
<dbReference type="Proteomes" id="UP000011531">
    <property type="component" value="Unassembled WGS sequence"/>
</dbReference>
<dbReference type="AlphaFoldDB" id="L9XEG5"/>
<dbReference type="EMBL" id="AOIA01000094">
    <property type="protein sequence ID" value="ELY59997.1"/>
    <property type="molecule type" value="Genomic_DNA"/>
</dbReference>
<accession>L9XEG5</accession>
<dbReference type="RefSeq" id="WP_008423093.1">
    <property type="nucleotide sequence ID" value="NZ_AOIA01000094.1"/>
</dbReference>
<organism evidence="3 4">
    <name type="scientific">Natronococcus jeotgali DSM 18795</name>
    <dbReference type="NCBI Taxonomy" id="1227498"/>
    <lineage>
        <taxon>Archaea</taxon>
        <taxon>Methanobacteriati</taxon>
        <taxon>Methanobacteriota</taxon>
        <taxon>Stenosarchaea group</taxon>
        <taxon>Halobacteria</taxon>
        <taxon>Halobacteriales</taxon>
        <taxon>Natrialbaceae</taxon>
        <taxon>Natronococcus</taxon>
    </lineage>
</organism>
<reference evidence="3 4" key="1">
    <citation type="journal article" date="2014" name="PLoS Genet.">
        <title>Phylogenetically driven sequencing of extremely halophilic archaea reveals strategies for static and dynamic osmo-response.</title>
        <authorList>
            <person name="Becker E.A."/>
            <person name="Seitzer P.M."/>
            <person name="Tritt A."/>
            <person name="Larsen D."/>
            <person name="Krusor M."/>
            <person name="Yao A.I."/>
            <person name="Wu D."/>
            <person name="Madern D."/>
            <person name="Eisen J.A."/>
            <person name="Darling A.E."/>
            <person name="Facciotti M.T."/>
        </authorList>
    </citation>
    <scope>NUCLEOTIDE SEQUENCE [LARGE SCALE GENOMIC DNA]</scope>
    <source>
        <strain evidence="3 4">DSM 18795</strain>
    </source>
</reference>
<evidence type="ECO:0000313" key="4">
    <source>
        <dbReference type="Proteomes" id="UP000011531"/>
    </source>
</evidence>
<keyword evidence="2" id="KW-0472">Membrane</keyword>
<keyword evidence="2" id="KW-0812">Transmembrane</keyword>
<evidence type="ECO:0000313" key="3">
    <source>
        <dbReference type="EMBL" id="ELY59997.1"/>
    </source>
</evidence>
<feature type="region of interest" description="Disordered" evidence="1">
    <location>
        <begin position="332"/>
        <end position="353"/>
    </location>
</feature>
<dbReference type="OrthoDB" id="265845at2157"/>
<dbReference type="PATRIC" id="fig|1227498.3.peg.2057"/>
<evidence type="ECO:0000256" key="1">
    <source>
        <dbReference type="SAM" id="MobiDB-lite"/>
    </source>
</evidence>
<keyword evidence="2" id="KW-1133">Transmembrane helix</keyword>
<sequence length="353" mass="38242">MGGDDTDETWESYGTDVTERDHPVHSILDRLLLRWNRIVVAVALTAGAFLLLVGVHTLGLVSSVNDATMTRISQGLIAGTFSLVTLVVTVNQLILSREFRAADEFRDRVGGVVDFRRDIEDATGAATTPAAPANMLELLVREIGRRADRVEESLADDLEGSTRTRLEAFVRSVRESTDRTRETLDRARFGTFSALAATMEYDDAWQIYAARHLRNDHGDELSGATREALAELVESLELLETGREHLKTTYLQRELTRLSQLTILFGLPAVLAAFLLGLLYGGMGGPTIGHADAPVVVSGLIAIASSPVALLSAYVLRAGTIARRTASIGPMLPQKGADEGPFEVARDADGESK</sequence>
<comment type="caution">
    <text evidence="3">The sequence shown here is derived from an EMBL/GenBank/DDBJ whole genome shotgun (WGS) entry which is preliminary data.</text>
</comment>
<proteinExistence type="predicted"/>
<dbReference type="Pfam" id="PF25927">
    <property type="entry name" value="DUF7972"/>
    <property type="match status" value="1"/>
</dbReference>
<keyword evidence="4" id="KW-1185">Reference proteome</keyword>
<feature type="transmembrane region" description="Helical" evidence="2">
    <location>
        <begin position="261"/>
        <end position="283"/>
    </location>
</feature>
<feature type="transmembrane region" description="Helical" evidence="2">
    <location>
        <begin position="72"/>
        <end position="90"/>
    </location>
</feature>
<gene>
    <name evidence="3" type="ORF">C492_10520</name>
</gene>
<name>L9XEG5_9EURY</name>
<evidence type="ECO:0000256" key="2">
    <source>
        <dbReference type="SAM" id="Phobius"/>
    </source>
</evidence>
<feature type="compositionally biased region" description="Basic and acidic residues" evidence="1">
    <location>
        <begin position="344"/>
        <end position="353"/>
    </location>
</feature>
<dbReference type="InterPro" id="IPR058278">
    <property type="entry name" value="DUF7972"/>
</dbReference>
<protein>
    <submittedName>
        <fullName evidence="3">Uncharacterized protein</fullName>
    </submittedName>
</protein>